<evidence type="ECO:0000313" key="2">
    <source>
        <dbReference type="EMBL" id="KAL0151983.1"/>
    </source>
</evidence>
<comment type="caution">
    <text evidence="2">The sequence shown here is derived from an EMBL/GenBank/DDBJ whole genome shotgun (WGS) entry which is preliminary data.</text>
</comment>
<dbReference type="EMBL" id="JAMKFB020000205">
    <property type="protein sequence ID" value="KAL0151983.1"/>
    <property type="molecule type" value="Genomic_DNA"/>
</dbReference>
<protein>
    <recommendedName>
        <fullName evidence="4">Retrotransposon gag domain-containing protein</fullName>
    </recommendedName>
</protein>
<keyword evidence="3" id="KW-1185">Reference proteome</keyword>
<name>A0ABD0MV51_CIRMR</name>
<proteinExistence type="predicted"/>
<evidence type="ECO:0000256" key="1">
    <source>
        <dbReference type="SAM" id="Coils"/>
    </source>
</evidence>
<evidence type="ECO:0008006" key="4">
    <source>
        <dbReference type="Google" id="ProtNLM"/>
    </source>
</evidence>
<dbReference type="Proteomes" id="UP001529510">
    <property type="component" value="Unassembled WGS sequence"/>
</dbReference>
<feature type="coiled-coil region" evidence="1">
    <location>
        <begin position="230"/>
        <end position="257"/>
    </location>
</feature>
<dbReference type="AlphaFoldDB" id="A0ABD0MV51"/>
<sequence>MWCKDEDDLFSRRDRDKINRHVRIELPPPFSGDEKQSFLCWARQFEVSVRALTEGDGVASYNYELARILPTRLSNAAFLLWDSLPRTIQADYAAAKERLKEAFVQRQFMDRFRASLLARLRAPRQSLEVYAAEISRLVDEAFPEYGDRPQREEKFRRFLAGLDPVLRAKCHEQGATDLEEAVIIAGRCENARDTIKTDYMAVDAAGSANDGGAVAAVYSVTDNGGLYSAVIQLTEEMRDMRMELRRLGDENQKLRARVGSRAMDKWDGSCSLSNAVVPKLFLPGPPFVV</sequence>
<reference evidence="2 3" key="1">
    <citation type="submission" date="2024-05" db="EMBL/GenBank/DDBJ databases">
        <title>Genome sequencing and assembly of Indian major carp, Cirrhinus mrigala (Hamilton, 1822).</title>
        <authorList>
            <person name="Mohindra V."/>
            <person name="Chowdhury L.M."/>
            <person name="Lal K."/>
            <person name="Jena J.K."/>
        </authorList>
    </citation>
    <scope>NUCLEOTIDE SEQUENCE [LARGE SCALE GENOMIC DNA]</scope>
    <source>
        <strain evidence="2">CM1030</strain>
        <tissue evidence="2">Blood</tissue>
    </source>
</reference>
<gene>
    <name evidence="2" type="ORF">M9458_052701</name>
</gene>
<keyword evidence="1" id="KW-0175">Coiled coil</keyword>
<accession>A0ABD0MV51</accession>
<organism evidence="2 3">
    <name type="scientific">Cirrhinus mrigala</name>
    <name type="common">Mrigala</name>
    <dbReference type="NCBI Taxonomy" id="683832"/>
    <lineage>
        <taxon>Eukaryota</taxon>
        <taxon>Metazoa</taxon>
        <taxon>Chordata</taxon>
        <taxon>Craniata</taxon>
        <taxon>Vertebrata</taxon>
        <taxon>Euteleostomi</taxon>
        <taxon>Actinopterygii</taxon>
        <taxon>Neopterygii</taxon>
        <taxon>Teleostei</taxon>
        <taxon>Ostariophysi</taxon>
        <taxon>Cypriniformes</taxon>
        <taxon>Cyprinidae</taxon>
        <taxon>Labeoninae</taxon>
        <taxon>Labeonini</taxon>
        <taxon>Cirrhinus</taxon>
    </lineage>
</organism>
<evidence type="ECO:0000313" key="3">
    <source>
        <dbReference type="Proteomes" id="UP001529510"/>
    </source>
</evidence>